<dbReference type="Proteomes" id="UP000092634">
    <property type="component" value="Unassembled WGS sequence"/>
</dbReference>
<reference evidence="1 2" key="1">
    <citation type="submission" date="2016-10" db="EMBL/GenBank/DDBJ databases">
        <title>Updated version of Genome Assembly of Janthinobacterium lividum ERGS5:01.</title>
        <authorList>
            <person name="Kumar R."/>
            <person name="Acharya V."/>
            <person name="Singh D."/>
        </authorList>
    </citation>
    <scope>NUCLEOTIDE SEQUENCE [LARGE SCALE GENOMIC DNA]</scope>
    <source>
        <strain evidence="1 2">ERGS5:01</strain>
    </source>
</reference>
<gene>
    <name evidence="1" type="ORF">BA896_023160</name>
</gene>
<organism evidence="1 2">
    <name type="scientific">Janthinobacterium lividum</name>
    <dbReference type="NCBI Taxonomy" id="29581"/>
    <lineage>
        <taxon>Bacteria</taxon>
        <taxon>Pseudomonadati</taxon>
        <taxon>Pseudomonadota</taxon>
        <taxon>Betaproteobacteria</taxon>
        <taxon>Burkholderiales</taxon>
        <taxon>Oxalobacteraceae</taxon>
        <taxon>Janthinobacterium</taxon>
    </lineage>
</organism>
<comment type="caution">
    <text evidence="1">The sequence shown here is derived from an EMBL/GenBank/DDBJ whole genome shotgun (WGS) entry which is preliminary data.</text>
</comment>
<evidence type="ECO:0000313" key="2">
    <source>
        <dbReference type="Proteomes" id="UP000092634"/>
    </source>
</evidence>
<accession>A0A1E8PMN3</accession>
<dbReference type="AlphaFoldDB" id="A0A1E8PMN3"/>
<name>A0A1E8PMN3_9BURK</name>
<dbReference type="EMBL" id="MAQB02000004">
    <property type="protein sequence ID" value="OFJ47566.1"/>
    <property type="molecule type" value="Genomic_DNA"/>
</dbReference>
<sequence length="69" mass="7526">MEKIMATQSIAATQKTEYRLPEADRLAIIGTAPGAQLSALISRQRETFMAENNGDPFGLHHGPEDSLND</sequence>
<proteinExistence type="predicted"/>
<protein>
    <submittedName>
        <fullName evidence="1">Uncharacterized protein</fullName>
    </submittedName>
</protein>
<evidence type="ECO:0000313" key="1">
    <source>
        <dbReference type="EMBL" id="OFJ47566.1"/>
    </source>
</evidence>